<dbReference type="Proteomes" id="UP000616114">
    <property type="component" value="Unassembled WGS sequence"/>
</dbReference>
<feature type="domain" description="Dicarboxylate carrier MatC N-terminal" evidence="2">
    <location>
        <begin position="7"/>
        <end position="101"/>
    </location>
</feature>
<sequence length="130" mass="13480">MDPTLAQLCAIAVFIAVFALGAVRGVQLGVLMFAAAAGTALILSDMSLEDVVGGFPLSIMILLVGVTYFFAIAQANGTVDRLIDAALAKVGSNRLFLPVVLPHRAGPGHRGRAGASGQRLHRGRCLRGRG</sequence>
<evidence type="ECO:0000313" key="3">
    <source>
        <dbReference type="EMBL" id="GGA14667.1"/>
    </source>
</evidence>
<evidence type="ECO:0000256" key="1">
    <source>
        <dbReference type="SAM" id="Phobius"/>
    </source>
</evidence>
<organism evidence="3 4">
    <name type="scientific">Sediminivirga luteola</name>
    <dbReference type="NCBI Taxonomy" id="1774748"/>
    <lineage>
        <taxon>Bacteria</taxon>
        <taxon>Bacillati</taxon>
        <taxon>Actinomycetota</taxon>
        <taxon>Actinomycetes</taxon>
        <taxon>Micrococcales</taxon>
        <taxon>Brevibacteriaceae</taxon>
        <taxon>Sediminivirga</taxon>
    </lineage>
</organism>
<keyword evidence="1" id="KW-0812">Transmembrane</keyword>
<proteinExistence type="predicted"/>
<keyword evidence="4" id="KW-1185">Reference proteome</keyword>
<accession>A0A8J2TY02</accession>
<reference evidence="3" key="2">
    <citation type="submission" date="2020-09" db="EMBL/GenBank/DDBJ databases">
        <authorList>
            <person name="Sun Q."/>
            <person name="Zhou Y."/>
        </authorList>
    </citation>
    <scope>NUCLEOTIDE SEQUENCE</scope>
    <source>
        <strain evidence="3">CGMCC 1.12785</strain>
    </source>
</reference>
<dbReference type="Pfam" id="PF07158">
    <property type="entry name" value="MatC_N"/>
    <property type="match status" value="1"/>
</dbReference>
<dbReference type="RefSeq" id="WP_229745016.1">
    <property type="nucleotide sequence ID" value="NZ_BMFY01000006.1"/>
</dbReference>
<evidence type="ECO:0000313" key="4">
    <source>
        <dbReference type="Proteomes" id="UP000616114"/>
    </source>
</evidence>
<keyword evidence="1" id="KW-1133">Transmembrane helix</keyword>
<keyword evidence="1" id="KW-0472">Membrane</keyword>
<gene>
    <name evidence="3" type="ORF">GCM10011333_17020</name>
</gene>
<name>A0A8J2TY02_9MICO</name>
<dbReference type="InterPro" id="IPR009827">
    <property type="entry name" value="MatC_N"/>
</dbReference>
<protein>
    <recommendedName>
        <fullName evidence="2">Dicarboxylate carrier MatC N-terminal domain-containing protein</fullName>
    </recommendedName>
</protein>
<feature type="transmembrane region" description="Helical" evidence="1">
    <location>
        <begin position="54"/>
        <end position="73"/>
    </location>
</feature>
<dbReference type="EMBL" id="BMFY01000006">
    <property type="protein sequence ID" value="GGA14667.1"/>
    <property type="molecule type" value="Genomic_DNA"/>
</dbReference>
<dbReference type="AlphaFoldDB" id="A0A8J2TY02"/>
<comment type="caution">
    <text evidence="3">The sequence shown here is derived from an EMBL/GenBank/DDBJ whole genome shotgun (WGS) entry which is preliminary data.</text>
</comment>
<evidence type="ECO:0000259" key="2">
    <source>
        <dbReference type="Pfam" id="PF07158"/>
    </source>
</evidence>
<reference evidence="3" key="1">
    <citation type="journal article" date="2014" name="Int. J. Syst. Evol. Microbiol.">
        <title>Complete genome sequence of Corynebacterium casei LMG S-19264T (=DSM 44701T), isolated from a smear-ripened cheese.</title>
        <authorList>
            <consortium name="US DOE Joint Genome Institute (JGI-PGF)"/>
            <person name="Walter F."/>
            <person name="Albersmeier A."/>
            <person name="Kalinowski J."/>
            <person name="Ruckert C."/>
        </authorList>
    </citation>
    <scope>NUCLEOTIDE SEQUENCE</scope>
    <source>
        <strain evidence="3">CGMCC 1.12785</strain>
    </source>
</reference>